<accession>A0ABT3TNL3</accession>
<gene>
    <name evidence="4" type="ORF">OFY01_02405</name>
</gene>
<dbReference type="InterPro" id="IPR008928">
    <property type="entry name" value="6-hairpin_glycosidase_sf"/>
</dbReference>
<dbReference type="InterPro" id="IPR054491">
    <property type="entry name" value="MGH1-like_GH"/>
</dbReference>
<proteinExistence type="predicted"/>
<feature type="compositionally biased region" description="Low complexity" evidence="1">
    <location>
        <begin position="30"/>
        <end position="39"/>
    </location>
</feature>
<keyword evidence="5" id="KW-1185">Reference proteome</keyword>
<evidence type="ECO:0000259" key="2">
    <source>
        <dbReference type="Pfam" id="PF14742"/>
    </source>
</evidence>
<dbReference type="RefSeq" id="WP_266595827.1">
    <property type="nucleotide sequence ID" value="NZ_JAPHNL010000013.1"/>
</dbReference>
<name>A0ABT3TNL3_9ACTN</name>
<evidence type="ECO:0000313" key="5">
    <source>
        <dbReference type="Proteomes" id="UP001163064"/>
    </source>
</evidence>
<feature type="domain" description="Mannosylglycerate hydrolase MGH1-like glycoside hydrolase" evidence="3">
    <location>
        <begin position="495"/>
        <end position="648"/>
    </location>
</feature>
<feature type="domain" description="Putative glycogen debranching enzyme N-terminal" evidence="2">
    <location>
        <begin position="61"/>
        <end position="256"/>
    </location>
</feature>
<dbReference type="Pfam" id="PF14742">
    <property type="entry name" value="GDE_N_bis"/>
    <property type="match status" value="1"/>
</dbReference>
<dbReference type="InterPro" id="IPR032856">
    <property type="entry name" value="GDE_N_bis"/>
</dbReference>
<keyword evidence="4" id="KW-0808">Transferase</keyword>
<evidence type="ECO:0000259" key="3">
    <source>
        <dbReference type="Pfam" id="PF22422"/>
    </source>
</evidence>
<reference evidence="4" key="1">
    <citation type="submission" date="2022-10" db="EMBL/GenBank/DDBJ databases">
        <title>Streptomyces beihaiensis sp. nov., a chitin degrading actinobacterium, isolated from shrimp pond soil.</title>
        <authorList>
            <person name="Xie J."/>
            <person name="Shen N."/>
        </authorList>
    </citation>
    <scope>NUCLEOTIDE SEQUENCE</scope>
    <source>
        <strain evidence="4">GXMU-J5</strain>
    </source>
</reference>
<evidence type="ECO:0000256" key="1">
    <source>
        <dbReference type="SAM" id="MobiDB-lite"/>
    </source>
</evidence>
<dbReference type="Proteomes" id="UP001163064">
    <property type="component" value="Unassembled WGS sequence"/>
</dbReference>
<feature type="region of interest" description="Disordered" evidence="1">
    <location>
        <begin position="1"/>
        <end position="40"/>
    </location>
</feature>
<dbReference type="InterPro" id="IPR012341">
    <property type="entry name" value="6hp_glycosidase-like_sf"/>
</dbReference>
<sequence>MTTEARVYAQPNGPGQTPRQTPGQAHGQPHGQAHSHAYGYGHGYGYVQGHGQGHGHGRRLLVRGGTFVSTDPSGALTAVRGGASPDGLFVRDARHLSRWQLTVDGAAPEVLTPQAVEDEGVARCVLVPRGGRQEPPAYTLFREQAVGDGSFVEELRVASNHSVPTTVLLALTVDADFADQFELRDDHRTYAKPGAVRGREVLDDGVEFTYRRGDWRAATTVTAEPAPDAVEETGTGARRLVWTLDVPAHGHTGLTLRVAARPHGVRAVRIPASPAAASAEIAARVREFVADVELPDTWPELTAACAQGLADLAALRVPAAGPDGERHLVPAAGVPWFLTLLGRDALLTSLFALPYRPELAAATLPVLAATQATEATDEPVAQPGKIVHEVRHGELAHFGQVPYGRYYGSVDATPLFLVLLGAYTEQTGDLSLARRLEPHARAAVGWMLDHGGLTSRGYLVYRADRGGLANQNWKDSPGAICGADGGRPTGPVMAAGAQGYAYDALVRTAGLARAVWGDEVHAALLEQTAADLRDRFQRDFWMPEQEFVALALDGEGRHVDALASDAGHLLWSGLLDKEHGEAVGRRLLAPDFFSGWGVRTVAAGQAAYHPLSYHRGSVWPHDNALIVSGLARYGLRDEARVVARGVVAASVACGGRLPEVLAGYERSAYPVPVPHPYACARESRSAAAPLALLSAVGG</sequence>
<dbReference type="Gene3D" id="1.50.10.10">
    <property type="match status" value="1"/>
</dbReference>
<dbReference type="Pfam" id="PF22422">
    <property type="entry name" value="MGH1-like_GH"/>
    <property type="match status" value="1"/>
</dbReference>
<keyword evidence="4" id="KW-0032">Aminotransferase</keyword>
<protein>
    <submittedName>
        <fullName evidence="4">Aminotransferase</fullName>
    </submittedName>
</protein>
<evidence type="ECO:0000313" key="4">
    <source>
        <dbReference type="EMBL" id="MCX3058640.1"/>
    </source>
</evidence>
<dbReference type="SUPFAM" id="SSF48208">
    <property type="entry name" value="Six-hairpin glycosidases"/>
    <property type="match status" value="1"/>
</dbReference>
<dbReference type="EMBL" id="JAPHNL010000013">
    <property type="protein sequence ID" value="MCX3058640.1"/>
    <property type="molecule type" value="Genomic_DNA"/>
</dbReference>
<organism evidence="4 5">
    <name type="scientific">Streptomyces beihaiensis</name>
    <dbReference type="NCBI Taxonomy" id="2984495"/>
    <lineage>
        <taxon>Bacteria</taxon>
        <taxon>Bacillati</taxon>
        <taxon>Actinomycetota</taxon>
        <taxon>Actinomycetes</taxon>
        <taxon>Kitasatosporales</taxon>
        <taxon>Streptomycetaceae</taxon>
        <taxon>Streptomyces</taxon>
    </lineage>
</organism>
<feature type="compositionally biased region" description="Polar residues" evidence="1">
    <location>
        <begin position="13"/>
        <end position="23"/>
    </location>
</feature>
<dbReference type="GO" id="GO:0008483">
    <property type="term" value="F:transaminase activity"/>
    <property type="evidence" value="ECO:0007669"/>
    <property type="project" value="UniProtKB-KW"/>
</dbReference>
<comment type="caution">
    <text evidence="4">The sequence shown here is derived from an EMBL/GenBank/DDBJ whole genome shotgun (WGS) entry which is preliminary data.</text>
</comment>